<gene>
    <name evidence="1" type="ORF">PVAP13_9KG615501</name>
</gene>
<proteinExistence type="predicted"/>
<name>A0A8T0NY61_PANVG</name>
<keyword evidence="2" id="KW-1185">Reference proteome</keyword>
<evidence type="ECO:0000313" key="1">
    <source>
        <dbReference type="EMBL" id="KAG2554360.1"/>
    </source>
</evidence>
<reference evidence="1" key="1">
    <citation type="submission" date="2020-05" db="EMBL/GenBank/DDBJ databases">
        <title>WGS assembly of Panicum virgatum.</title>
        <authorList>
            <person name="Lovell J.T."/>
            <person name="Jenkins J."/>
            <person name="Shu S."/>
            <person name="Juenger T.E."/>
            <person name="Schmutz J."/>
        </authorList>
    </citation>
    <scope>NUCLEOTIDE SEQUENCE</scope>
    <source>
        <strain evidence="1">AP13</strain>
    </source>
</reference>
<organism evidence="1 2">
    <name type="scientific">Panicum virgatum</name>
    <name type="common">Blackwell switchgrass</name>
    <dbReference type="NCBI Taxonomy" id="38727"/>
    <lineage>
        <taxon>Eukaryota</taxon>
        <taxon>Viridiplantae</taxon>
        <taxon>Streptophyta</taxon>
        <taxon>Embryophyta</taxon>
        <taxon>Tracheophyta</taxon>
        <taxon>Spermatophyta</taxon>
        <taxon>Magnoliopsida</taxon>
        <taxon>Liliopsida</taxon>
        <taxon>Poales</taxon>
        <taxon>Poaceae</taxon>
        <taxon>PACMAD clade</taxon>
        <taxon>Panicoideae</taxon>
        <taxon>Panicodae</taxon>
        <taxon>Paniceae</taxon>
        <taxon>Panicinae</taxon>
        <taxon>Panicum</taxon>
        <taxon>Panicum sect. Hiantes</taxon>
    </lineage>
</organism>
<protein>
    <submittedName>
        <fullName evidence="1">Uncharacterized protein</fullName>
    </submittedName>
</protein>
<dbReference type="EMBL" id="CM029053">
    <property type="protein sequence ID" value="KAG2554360.1"/>
    <property type="molecule type" value="Genomic_DNA"/>
</dbReference>
<dbReference type="AlphaFoldDB" id="A0A8T0NY61"/>
<accession>A0A8T0NY61</accession>
<sequence length="57" mass="6531">MSFYGLTPWCIVSIDPPLVPRRWPPAPHHRSPVRRWQRWRAGAARHPLLGASGMCSN</sequence>
<comment type="caution">
    <text evidence="1">The sequence shown here is derived from an EMBL/GenBank/DDBJ whole genome shotgun (WGS) entry which is preliminary data.</text>
</comment>
<dbReference type="Proteomes" id="UP000823388">
    <property type="component" value="Chromosome 9K"/>
</dbReference>
<evidence type="ECO:0000313" key="2">
    <source>
        <dbReference type="Proteomes" id="UP000823388"/>
    </source>
</evidence>